<evidence type="ECO:0000313" key="3">
    <source>
        <dbReference type="Proteomes" id="UP000618931"/>
    </source>
</evidence>
<keyword evidence="1" id="KW-0472">Membrane</keyword>
<sequence length="564" mass="62200">MKNLFAVASRVPGLLGLFRRRRVAAGVAWLLLAVFGPLVTGCNYYRTDNKAVSKETVNMLANAKTFVVHQGEANWVLRNPRLNGETLEGTQEAIAGPLAKYQQLPDRRHAPRYLRKERDVVLNIVHVYLTEAPVTAGDRVSIPFSAIRQIDLVEQDTGRTLASYVFGGLGIAAGVFALLAVIVALTKSSCPFVYAHDGQQYRFVGEAYGGAIFAPAERDDYLPLPNIQPENNQYRLKISNELKERQYTNLAELWVAQHPAGTQVLLDQRGHVQTLAAPLPPTQARTPAGQDCTAQLRAPDDNAVLFNEEIAGNAPNEVVLTFARPAAARHGKLVLRAQNSLWLDYLYGQFIEKFGGAYNGWAGQQKTQPAAINRQWALDQGIPLQVYVDAGRGWQLAESIPTVGPLAARDVVVPLDFGAQASPTVRVKLACGFMFWEVDYAALDCSPNVPVQLENCRLQTARTERGADARAALAAPDTLRLKQLHAGTVVDLTYQCRLPAPAAGTRRSVFLRTRGYYEHVREFKGLPNLPELYAFKKPGRFIEFSKEKYHDATAQNNALATTSR</sequence>
<evidence type="ECO:0000256" key="1">
    <source>
        <dbReference type="SAM" id="Phobius"/>
    </source>
</evidence>
<keyword evidence="1" id="KW-1133">Transmembrane helix</keyword>
<evidence type="ECO:0000313" key="2">
    <source>
        <dbReference type="EMBL" id="MBF9221077.1"/>
    </source>
</evidence>
<dbReference type="Proteomes" id="UP000618931">
    <property type="component" value="Unassembled WGS sequence"/>
</dbReference>
<accession>A0ABS0I2F0</accession>
<dbReference type="EMBL" id="JADQDM010000003">
    <property type="protein sequence ID" value="MBF9221077.1"/>
    <property type="molecule type" value="Genomic_DNA"/>
</dbReference>
<feature type="transmembrane region" description="Helical" evidence="1">
    <location>
        <begin position="23"/>
        <end position="45"/>
    </location>
</feature>
<proteinExistence type="predicted"/>
<gene>
    <name evidence="2" type="ORF">I2H31_08175</name>
</gene>
<keyword evidence="1" id="KW-0812">Transmembrane</keyword>
<protein>
    <submittedName>
        <fullName evidence="2">Uncharacterized protein</fullName>
    </submittedName>
</protein>
<comment type="caution">
    <text evidence="2">The sequence shown here is derived from an EMBL/GenBank/DDBJ whole genome shotgun (WGS) entry which is preliminary data.</text>
</comment>
<reference evidence="2 3" key="1">
    <citation type="submission" date="2020-11" db="EMBL/GenBank/DDBJ databases">
        <authorList>
            <person name="Kim M.K."/>
        </authorList>
    </citation>
    <scope>NUCLEOTIDE SEQUENCE [LARGE SCALE GENOMIC DNA]</scope>
    <source>
        <strain evidence="2 3">BT662</strain>
    </source>
</reference>
<feature type="transmembrane region" description="Helical" evidence="1">
    <location>
        <begin position="161"/>
        <end position="185"/>
    </location>
</feature>
<name>A0ABS0I2F0_9BACT</name>
<dbReference type="RefSeq" id="WP_196292541.1">
    <property type="nucleotide sequence ID" value="NZ_JADQDM010000003.1"/>
</dbReference>
<organism evidence="2 3">
    <name type="scientific">Hymenobacter ruricola</name>
    <dbReference type="NCBI Taxonomy" id="2791023"/>
    <lineage>
        <taxon>Bacteria</taxon>
        <taxon>Pseudomonadati</taxon>
        <taxon>Bacteroidota</taxon>
        <taxon>Cytophagia</taxon>
        <taxon>Cytophagales</taxon>
        <taxon>Hymenobacteraceae</taxon>
        <taxon>Hymenobacter</taxon>
    </lineage>
</organism>
<keyword evidence="3" id="KW-1185">Reference proteome</keyword>